<dbReference type="Gene3D" id="1.20.120.530">
    <property type="entry name" value="GntR ligand-binding domain-like"/>
    <property type="match status" value="1"/>
</dbReference>
<dbReference type="InterPro" id="IPR000524">
    <property type="entry name" value="Tscrpt_reg_HTH_GntR"/>
</dbReference>
<evidence type="ECO:0000256" key="3">
    <source>
        <dbReference type="ARBA" id="ARBA00023163"/>
    </source>
</evidence>
<dbReference type="Gene3D" id="1.10.10.10">
    <property type="entry name" value="Winged helix-like DNA-binding domain superfamily/Winged helix DNA-binding domain"/>
    <property type="match status" value="1"/>
</dbReference>
<dbReference type="AlphaFoldDB" id="A0A7T7HMX5"/>
<evidence type="ECO:0000313" key="5">
    <source>
        <dbReference type="EMBL" id="QQM32122.1"/>
    </source>
</evidence>
<evidence type="ECO:0000256" key="2">
    <source>
        <dbReference type="ARBA" id="ARBA00023125"/>
    </source>
</evidence>
<gene>
    <name evidence="5" type="ORF">JET14_08245</name>
</gene>
<dbReference type="KEGG" id="mlut:JET14_08245"/>
<dbReference type="EMBL" id="CP066786">
    <property type="protein sequence ID" value="QQM32122.1"/>
    <property type="molecule type" value="Genomic_DNA"/>
</dbReference>
<dbReference type="CDD" id="cd07377">
    <property type="entry name" value="WHTH_GntR"/>
    <property type="match status" value="1"/>
</dbReference>
<proteinExistence type="predicted"/>
<keyword evidence="1" id="KW-0805">Transcription regulation</keyword>
<dbReference type="InterPro" id="IPR008920">
    <property type="entry name" value="TF_FadR/GntR_C"/>
</dbReference>
<name>A0A7T7HMX5_9HYPH</name>
<dbReference type="RefSeq" id="WP_200337586.1">
    <property type="nucleotide sequence ID" value="NZ_CP066786.1"/>
</dbReference>
<reference evidence="5 6" key="1">
    <citation type="submission" date="2020-12" db="EMBL/GenBank/DDBJ databases">
        <authorList>
            <person name="Zheng R.K."/>
            <person name="Sun C.M."/>
        </authorList>
    </citation>
    <scope>NUCLEOTIDE SEQUENCE [LARGE SCALE GENOMIC DNA]</scope>
    <source>
        <strain evidence="5 6">ZRK001</strain>
    </source>
</reference>
<dbReference type="SMART" id="SM00345">
    <property type="entry name" value="HTH_GNTR"/>
    <property type="match status" value="1"/>
</dbReference>
<keyword evidence="2" id="KW-0238">DNA-binding</keyword>
<protein>
    <submittedName>
        <fullName evidence="5">GntR family transcriptional regulator</fullName>
    </submittedName>
</protein>
<dbReference type="Pfam" id="PF00392">
    <property type="entry name" value="GntR"/>
    <property type="match status" value="1"/>
</dbReference>
<dbReference type="SMART" id="SM00895">
    <property type="entry name" value="FCD"/>
    <property type="match status" value="1"/>
</dbReference>
<dbReference type="GO" id="GO:0003677">
    <property type="term" value="F:DNA binding"/>
    <property type="evidence" value="ECO:0007669"/>
    <property type="project" value="UniProtKB-KW"/>
</dbReference>
<dbReference type="PANTHER" id="PTHR43537:SF24">
    <property type="entry name" value="GLUCONATE OPERON TRANSCRIPTIONAL REPRESSOR"/>
    <property type="match status" value="1"/>
</dbReference>
<feature type="domain" description="HTH gntR-type" evidence="4">
    <location>
        <begin position="21"/>
        <end position="88"/>
    </location>
</feature>
<dbReference type="SUPFAM" id="SSF48008">
    <property type="entry name" value="GntR ligand-binding domain-like"/>
    <property type="match status" value="1"/>
</dbReference>
<dbReference type="InterPro" id="IPR036390">
    <property type="entry name" value="WH_DNA-bd_sf"/>
</dbReference>
<dbReference type="PANTHER" id="PTHR43537">
    <property type="entry name" value="TRANSCRIPTIONAL REGULATOR, GNTR FAMILY"/>
    <property type="match status" value="1"/>
</dbReference>
<dbReference type="Proteomes" id="UP000596083">
    <property type="component" value="Chromosome"/>
</dbReference>
<dbReference type="InterPro" id="IPR036388">
    <property type="entry name" value="WH-like_DNA-bd_sf"/>
</dbReference>
<dbReference type="GO" id="GO:0003700">
    <property type="term" value="F:DNA-binding transcription factor activity"/>
    <property type="evidence" value="ECO:0007669"/>
    <property type="project" value="InterPro"/>
</dbReference>
<dbReference type="SUPFAM" id="SSF46785">
    <property type="entry name" value="Winged helix' DNA-binding domain"/>
    <property type="match status" value="1"/>
</dbReference>
<dbReference type="InterPro" id="IPR011711">
    <property type="entry name" value="GntR_C"/>
</dbReference>
<organism evidence="5 6">
    <name type="scientific">Martelella lutilitoris</name>
    <dbReference type="NCBI Taxonomy" id="2583532"/>
    <lineage>
        <taxon>Bacteria</taxon>
        <taxon>Pseudomonadati</taxon>
        <taxon>Pseudomonadota</taxon>
        <taxon>Alphaproteobacteria</taxon>
        <taxon>Hyphomicrobiales</taxon>
        <taxon>Aurantimonadaceae</taxon>
        <taxon>Martelella</taxon>
    </lineage>
</organism>
<dbReference type="Pfam" id="PF07729">
    <property type="entry name" value="FCD"/>
    <property type="match status" value="1"/>
</dbReference>
<evidence type="ECO:0000256" key="1">
    <source>
        <dbReference type="ARBA" id="ARBA00023015"/>
    </source>
</evidence>
<sequence>MAAERVFKWRDDIVDGRGRTPSLTDKAYERIRERIVERSLEPGHDFTEAELARHLEMSKTPVREALARLQMEGFVQAIPRRGYMVTPLHMSAIRDLFAFRALVDGEAAALAAAHISARQSCELEELLEASALTPPQMKPDACEIARMIRIDNAFHEIIAIASGNERLHRCVVGVLREFERFYHIEASHPEFYGPDFIGHADVYRSIVEGTAEAARKTMHAHLESSRRVLIKGITEGPSDTGGQSAWL</sequence>
<keyword evidence="3" id="KW-0804">Transcription</keyword>
<accession>A0A7T7HMX5</accession>
<evidence type="ECO:0000313" key="6">
    <source>
        <dbReference type="Proteomes" id="UP000596083"/>
    </source>
</evidence>
<dbReference type="PROSITE" id="PS50949">
    <property type="entry name" value="HTH_GNTR"/>
    <property type="match status" value="1"/>
</dbReference>
<evidence type="ECO:0000259" key="4">
    <source>
        <dbReference type="PROSITE" id="PS50949"/>
    </source>
</evidence>